<gene>
    <name evidence="9" type="ORF">F2Q69_00018977</name>
</gene>
<feature type="region of interest" description="Disordered" evidence="6">
    <location>
        <begin position="468"/>
        <end position="509"/>
    </location>
</feature>
<keyword evidence="3" id="KW-0238">DNA-binding</keyword>
<evidence type="ECO:0000256" key="4">
    <source>
        <dbReference type="ARBA" id="ARBA00023163"/>
    </source>
</evidence>
<keyword evidence="4" id="KW-0804">Transcription</keyword>
<feature type="region of interest" description="Disordered" evidence="6">
    <location>
        <begin position="1"/>
        <end position="41"/>
    </location>
</feature>
<dbReference type="InterPro" id="IPR009057">
    <property type="entry name" value="Homeodomain-like_sf"/>
</dbReference>
<keyword evidence="5" id="KW-0539">Nucleus</keyword>
<sequence length="509" mass="57776">MKPNLLEKDQTSNETIHGSRRFKEANNFRSSPKSHTNFSLARNHPLNKTFPVLKSEDEHESENGWKRRGQSGIKAKVCSRGHWRPTEDAKLKELVAQFGPQNWNVIANHLLGRSERKKMNPNLLEKDQTSNETIHGSRRFKEANNFCLARNHPLNKTFLKSEDEHEGENGWKRRGQSGMKAKVCSRGHWRPTEDAKLKELVAQFGKSCRLRWFNQLDPRINKTAFTEEEELRLLAVHRAYGNKWALISRLFPGRTDNAVKNHWHVIMARRTRKSQRQRHQPPQAPSGNAEMAVSSSYNHGDEFFGTVVNGTFVNEEDDDADDGDASAVSTCTTELSLTPPSSAHQLGFFNYDNTLASGKSCRLRWFNQLDPRINKTAFTEEEELRLLAVHRAYGNKWALISRLFPGRTDNAVKNHWHVIMARRTRESQRQRHQPPQAPSGNAEMAVSSSYNHGDEFFGTVVNGTFVNEEDDEAGDDDGSAVSTCTTELSLTPPSSTHQLRSAPGNNLCN</sequence>
<dbReference type="PROSITE" id="PS50090">
    <property type="entry name" value="MYB_LIKE"/>
    <property type="match status" value="3"/>
</dbReference>
<feature type="domain" description="HTH myb-type" evidence="8">
    <location>
        <begin position="370"/>
        <end position="424"/>
    </location>
</feature>
<evidence type="ECO:0000313" key="10">
    <source>
        <dbReference type="Proteomes" id="UP000712600"/>
    </source>
</evidence>
<feature type="domain" description="HTH myb-type" evidence="8">
    <location>
        <begin position="75"/>
        <end position="114"/>
    </location>
</feature>
<comment type="caution">
    <text evidence="9">The sequence shown here is derived from an EMBL/GenBank/DDBJ whole genome shotgun (WGS) entry which is preliminary data.</text>
</comment>
<dbReference type="Proteomes" id="UP000712600">
    <property type="component" value="Unassembled WGS sequence"/>
</dbReference>
<accession>A0A8S9Q2V2</accession>
<dbReference type="GO" id="GO:0000978">
    <property type="term" value="F:RNA polymerase II cis-regulatory region sequence-specific DNA binding"/>
    <property type="evidence" value="ECO:0007669"/>
    <property type="project" value="TreeGrafter"/>
</dbReference>
<feature type="region of interest" description="Disordered" evidence="6">
    <location>
        <begin position="423"/>
        <end position="446"/>
    </location>
</feature>
<dbReference type="PANTHER" id="PTHR45614:SF259">
    <property type="entry name" value="MYB DOMAIN PROTEIN 89-RELATED"/>
    <property type="match status" value="1"/>
</dbReference>
<feature type="domain" description="Myb-like" evidence="7">
    <location>
        <begin position="217"/>
        <end position="267"/>
    </location>
</feature>
<evidence type="ECO:0000256" key="2">
    <source>
        <dbReference type="ARBA" id="ARBA00023015"/>
    </source>
</evidence>
<dbReference type="CDD" id="cd00167">
    <property type="entry name" value="SANT"/>
    <property type="match status" value="3"/>
</dbReference>
<dbReference type="EMBL" id="QGKX02001290">
    <property type="protein sequence ID" value="KAF3535181.1"/>
    <property type="molecule type" value="Genomic_DNA"/>
</dbReference>
<dbReference type="Gene3D" id="1.10.10.60">
    <property type="entry name" value="Homeodomain-like"/>
    <property type="match status" value="4"/>
</dbReference>
<feature type="region of interest" description="Disordered" evidence="6">
    <location>
        <begin position="270"/>
        <end position="293"/>
    </location>
</feature>
<dbReference type="InterPro" id="IPR017930">
    <property type="entry name" value="Myb_dom"/>
</dbReference>
<evidence type="ECO:0000259" key="8">
    <source>
        <dbReference type="PROSITE" id="PS51294"/>
    </source>
</evidence>
<dbReference type="AlphaFoldDB" id="A0A8S9Q2V2"/>
<keyword evidence="2" id="KW-0805">Transcription regulation</keyword>
<evidence type="ECO:0000256" key="5">
    <source>
        <dbReference type="ARBA" id="ARBA00023242"/>
    </source>
</evidence>
<dbReference type="GO" id="GO:0000981">
    <property type="term" value="F:DNA-binding transcription factor activity, RNA polymerase II-specific"/>
    <property type="evidence" value="ECO:0007669"/>
    <property type="project" value="TreeGrafter"/>
</dbReference>
<organism evidence="9 10">
    <name type="scientific">Brassica cretica</name>
    <name type="common">Mustard</name>
    <dbReference type="NCBI Taxonomy" id="69181"/>
    <lineage>
        <taxon>Eukaryota</taxon>
        <taxon>Viridiplantae</taxon>
        <taxon>Streptophyta</taxon>
        <taxon>Embryophyta</taxon>
        <taxon>Tracheophyta</taxon>
        <taxon>Spermatophyta</taxon>
        <taxon>Magnoliopsida</taxon>
        <taxon>eudicotyledons</taxon>
        <taxon>Gunneridae</taxon>
        <taxon>Pentapetalae</taxon>
        <taxon>rosids</taxon>
        <taxon>malvids</taxon>
        <taxon>Brassicales</taxon>
        <taxon>Brassicaceae</taxon>
        <taxon>Brassiceae</taxon>
        <taxon>Brassica</taxon>
    </lineage>
</organism>
<feature type="domain" description="HTH myb-type" evidence="8">
    <location>
        <begin position="217"/>
        <end position="271"/>
    </location>
</feature>
<dbReference type="Pfam" id="PF00249">
    <property type="entry name" value="Myb_DNA-binding"/>
    <property type="match status" value="3"/>
</dbReference>
<dbReference type="GO" id="GO:0005634">
    <property type="term" value="C:nucleus"/>
    <property type="evidence" value="ECO:0007669"/>
    <property type="project" value="UniProtKB-SubCell"/>
</dbReference>
<feature type="compositionally biased region" description="Polar residues" evidence="6">
    <location>
        <begin position="27"/>
        <end position="40"/>
    </location>
</feature>
<protein>
    <submittedName>
        <fullName evidence="9">Uncharacterized protein</fullName>
    </submittedName>
</protein>
<comment type="subcellular location">
    <subcellularLocation>
        <location evidence="1">Nucleus</location>
    </subcellularLocation>
</comment>
<feature type="compositionally biased region" description="Basic and acidic residues" evidence="6">
    <location>
        <begin position="1"/>
        <end position="11"/>
    </location>
</feature>
<feature type="compositionally biased region" description="Basic residues" evidence="6">
    <location>
        <begin position="270"/>
        <end position="279"/>
    </location>
</feature>
<dbReference type="InterPro" id="IPR050560">
    <property type="entry name" value="MYB_TF"/>
</dbReference>
<feature type="compositionally biased region" description="Acidic residues" evidence="6">
    <location>
        <begin position="468"/>
        <end position="478"/>
    </location>
</feature>
<feature type="domain" description="Myb-like" evidence="7">
    <location>
        <begin position="370"/>
        <end position="420"/>
    </location>
</feature>
<dbReference type="InterPro" id="IPR001005">
    <property type="entry name" value="SANT/Myb"/>
</dbReference>
<evidence type="ECO:0000256" key="6">
    <source>
        <dbReference type="SAM" id="MobiDB-lite"/>
    </source>
</evidence>
<dbReference type="SUPFAM" id="SSF46689">
    <property type="entry name" value="Homeodomain-like"/>
    <property type="match status" value="3"/>
</dbReference>
<name>A0A8S9Q2V2_BRACR</name>
<evidence type="ECO:0000256" key="1">
    <source>
        <dbReference type="ARBA" id="ARBA00004123"/>
    </source>
</evidence>
<dbReference type="PANTHER" id="PTHR45614">
    <property type="entry name" value="MYB PROTEIN-RELATED"/>
    <property type="match status" value="1"/>
</dbReference>
<evidence type="ECO:0000313" key="9">
    <source>
        <dbReference type="EMBL" id="KAF3535181.1"/>
    </source>
</evidence>
<reference evidence="9" key="1">
    <citation type="submission" date="2019-12" db="EMBL/GenBank/DDBJ databases">
        <title>Genome sequencing and annotation of Brassica cretica.</title>
        <authorList>
            <person name="Studholme D.J."/>
            <person name="Sarris P."/>
        </authorList>
    </citation>
    <scope>NUCLEOTIDE SEQUENCE</scope>
    <source>
        <strain evidence="9">PFS-109/04</strain>
        <tissue evidence="9">Leaf</tissue>
    </source>
</reference>
<feature type="domain" description="Myb-like" evidence="7">
    <location>
        <begin position="80"/>
        <end position="117"/>
    </location>
</feature>
<evidence type="ECO:0000259" key="7">
    <source>
        <dbReference type="PROSITE" id="PS50090"/>
    </source>
</evidence>
<dbReference type="PROSITE" id="PS51294">
    <property type="entry name" value="HTH_MYB"/>
    <property type="match status" value="3"/>
</dbReference>
<proteinExistence type="predicted"/>
<feature type="compositionally biased region" description="Polar residues" evidence="6">
    <location>
        <begin position="497"/>
        <end position="509"/>
    </location>
</feature>
<dbReference type="SMART" id="SM00717">
    <property type="entry name" value="SANT"/>
    <property type="match status" value="4"/>
</dbReference>
<feature type="compositionally biased region" description="Low complexity" evidence="6">
    <location>
        <begin position="482"/>
        <end position="496"/>
    </location>
</feature>
<evidence type="ECO:0000256" key="3">
    <source>
        <dbReference type="ARBA" id="ARBA00023125"/>
    </source>
</evidence>